<dbReference type="SUPFAM" id="SSF52768">
    <property type="entry name" value="Arginase/deacetylase"/>
    <property type="match status" value="1"/>
</dbReference>
<accession>A0A8B9M8D4</accession>
<evidence type="ECO:0000256" key="14">
    <source>
        <dbReference type="PIRSR" id="PIRSR037911-3"/>
    </source>
</evidence>
<reference evidence="18" key="2">
    <citation type="submission" date="2025-09" db="UniProtKB">
        <authorList>
            <consortium name="Ensembl"/>
        </authorList>
    </citation>
    <scope>IDENTIFICATION</scope>
</reference>
<evidence type="ECO:0000256" key="9">
    <source>
        <dbReference type="ARBA" id="ARBA00023015"/>
    </source>
</evidence>
<feature type="region of interest" description="Disordered" evidence="15">
    <location>
        <begin position="464"/>
        <end position="485"/>
    </location>
</feature>
<feature type="compositionally biased region" description="Polar residues" evidence="15">
    <location>
        <begin position="138"/>
        <end position="154"/>
    </location>
</feature>
<feature type="compositionally biased region" description="Acidic residues" evidence="15">
    <location>
        <begin position="466"/>
        <end position="477"/>
    </location>
</feature>
<protein>
    <recommendedName>
        <fullName evidence="3 12">Histone deacetylase</fullName>
        <ecNumber evidence="3 12">3.5.1.98</ecNumber>
    </recommendedName>
</protein>
<dbReference type="PRINTS" id="PR01270">
    <property type="entry name" value="HDASUPER"/>
</dbReference>
<sequence>RIRAAVAADGLRSRSGDPAAPFGSSTVVGEAPIWAEVFCCFLKLGQQQEMLAMKHQQELLEHQRKLEQHRQEQELEKQHREQKLQQLKNKEKGKESAVASTEVKMKLQEFVLNKKKALAHRNLNHCISSDPRFWYGKTQHSSLDQSSPPQTSEPNLKLRSRLKQKVAERRSSPLLRRKDGPVVTALKKRPLDVTGTSDSACNSAPGSGPSSPNNSSNNISTENGIAGSVTSIQAETSLAHRLVNREGSVTQLPLYTSPSLPNITLGLPATGPSTQQDAERLTIPTLQQRISLFPGTHLTPYLSTTTLERDGGTAHNPLLQHMVLLEQPTAQTPLVTGLPLHAQSLVGGERVSPSIHKLRQHRPLGRTQSAPLPQNAQALQQLVIQQQHQQFLEKHKQQFQQQQLHINKIISKPNEPARQHESHPEETEEELREHQALLEEPYSDRVTSQKEAPGLANMVQVKQEPIESDEEEAEPQQELESGQRQAEQELLFRQVSLQNTKFGTWFFAEDCLVLGSHLILLQEGEVDSDTIWNEVHSSGAARLAVGCVIELVFKVATGELKNGFAVVRPPGHHAEESTPMGFCYFNSVAIAAKLLQQRLNVSKILIVDWDVHHGNGTQQAFYNDPNVLYISLHRYDDGNFFPGSGAPDEVGTGAGVGFNVNMAFTGGLDPPMGDTEYLTAFRTVVMPIANEFAPDVVLVSSGFDAVEGHPTPLGGYNLSAKCFGYLTKQLMGLAGGRVVLALEGGHDLTAICDASEACVSALLGNELEPLPEKVFQQRANANAVHSMEKVIEIHSKYWHSLQRYASTVGYSLVEAQKCENEEAETVTAMASLSVGVKPAEKRPDDEPMEEEPPL</sequence>
<dbReference type="InterPro" id="IPR037138">
    <property type="entry name" value="His_deacetylse_dom_sf"/>
</dbReference>
<feature type="site" description="Contributes to catalysis" evidence="14">
    <location>
        <position position="746"/>
    </location>
</feature>
<organism evidence="18 19">
    <name type="scientific">Accipiter nisus</name>
    <name type="common">Eurasian sparrowhawk</name>
    <dbReference type="NCBI Taxonomy" id="211598"/>
    <lineage>
        <taxon>Eukaryota</taxon>
        <taxon>Metazoa</taxon>
        <taxon>Chordata</taxon>
        <taxon>Craniata</taxon>
        <taxon>Vertebrata</taxon>
        <taxon>Euteleostomi</taxon>
        <taxon>Archelosauria</taxon>
        <taxon>Archosauria</taxon>
        <taxon>Dinosauria</taxon>
        <taxon>Saurischia</taxon>
        <taxon>Theropoda</taxon>
        <taxon>Coelurosauria</taxon>
        <taxon>Aves</taxon>
        <taxon>Neognathae</taxon>
        <taxon>Neoaves</taxon>
        <taxon>Telluraves</taxon>
        <taxon>Accipitrimorphae</taxon>
        <taxon>Accipitriformes</taxon>
        <taxon>Accipitridae</taxon>
        <taxon>Accipitrinae</taxon>
        <taxon>Accipiter</taxon>
    </lineage>
</organism>
<keyword evidence="6 12" id="KW-0378">Hydrolase</keyword>
<feature type="domain" description="Histone deacetylase" evidence="16">
    <location>
        <begin position="520"/>
        <end position="762"/>
    </location>
</feature>
<dbReference type="CDD" id="cd10162">
    <property type="entry name" value="ClassIIa_HDAC4_Gln-rich-N"/>
    <property type="match status" value="1"/>
</dbReference>
<name>A0A8B9M8D4_9AVES</name>
<keyword evidence="11" id="KW-0539">Nucleus</keyword>
<dbReference type="InterPro" id="IPR023696">
    <property type="entry name" value="Ureohydrolase_dom_sf"/>
</dbReference>
<evidence type="ECO:0000313" key="18">
    <source>
        <dbReference type="Ensembl" id="ENSANIP00000003843.1"/>
    </source>
</evidence>
<evidence type="ECO:0000256" key="4">
    <source>
        <dbReference type="ARBA" id="ARBA00022491"/>
    </source>
</evidence>
<dbReference type="InterPro" id="IPR000286">
    <property type="entry name" value="HDACs"/>
</dbReference>
<reference evidence="18" key="1">
    <citation type="submission" date="2025-08" db="UniProtKB">
        <authorList>
            <consortium name="Ensembl"/>
        </authorList>
    </citation>
    <scope>IDENTIFICATION</scope>
</reference>
<dbReference type="GO" id="GO:0141221">
    <property type="term" value="F:histone deacetylase activity, hydrolytic mechanism"/>
    <property type="evidence" value="ECO:0007669"/>
    <property type="project" value="UniProtKB-EC"/>
</dbReference>
<evidence type="ECO:0000256" key="1">
    <source>
        <dbReference type="ARBA" id="ARBA00004123"/>
    </source>
</evidence>
<keyword evidence="7" id="KW-0862">Zinc</keyword>
<feature type="region of interest" description="Disordered" evidence="15">
    <location>
        <begin position="68"/>
        <end position="99"/>
    </location>
</feature>
<evidence type="ECO:0000256" key="2">
    <source>
        <dbReference type="ARBA" id="ARBA00007738"/>
    </source>
</evidence>
<keyword evidence="5" id="KW-0479">Metal-binding</keyword>
<dbReference type="InterPro" id="IPR024643">
    <property type="entry name" value="Hist_deacetylase_Gln_rich_N"/>
</dbReference>
<dbReference type="Proteomes" id="UP000694541">
    <property type="component" value="Unplaced"/>
</dbReference>
<comment type="similarity">
    <text evidence="2 12">Belongs to the histone deacetylase family. HD type 2 subfamily.</text>
</comment>
<evidence type="ECO:0000256" key="3">
    <source>
        <dbReference type="ARBA" id="ARBA00012111"/>
    </source>
</evidence>
<feature type="region of interest" description="Disordered" evidence="15">
    <location>
        <begin position="412"/>
        <end position="433"/>
    </location>
</feature>
<evidence type="ECO:0000256" key="10">
    <source>
        <dbReference type="ARBA" id="ARBA00023163"/>
    </source>
</evidence>
<keyword evidence="10 12" id="KW-0804">Transcription</keyword>
<feature type="active site" evidence="13">
    <location>
        <position position="573"/>
    </location>
</feature>
<feature type="region of interest" description="Disordered" evidence="15">
    <location>
        <begin position="138"/>
        <end position="222"/>
    </location>
</feature>
<feature type="region of interest" description="Disordered" evidence="15">
    <location>
        <begin position="829"/>
        <end position="854"/>
    </location>
</feature>
<comment type="subcellular location">
    <subcellularLocation>
        <location evidence="1 12">Nucleus</location>
    </subcellularLocation>
</comment>
<dbReference type="Gene3D" id="3.40.800.20">
    <property type="entry name" value="Histone deacetylase domain"/>
    <property type="match status" value="1"/>
</dbReference>
<dbReference type="Pfam" id="PF00850">
    <property type="entry name" value="Hist_deacetyl"/>
    <property type="match status" value="1"/>
</dbReference>
<keyword evidence="8 12" id="KW-0156">Chromatin regulator</keyword>
<evidence type="ECO:0000256" key="8">
    <source>
        <dbReference type="ARBA" id="ARBA00022853"/>
    </source>
</evidence>
<feature type="region of interest" description="Disordered" evidence="15">
    <location>
        <begin position="1"/>
        <end position="22"/>
    </location>
</feature>
<proteinExistence type="inferred from homology"/>
<dbReference type="EC" id="3.5.1.98" evidence="3 12"/>
<comment type="function">
    <text evidence="12">Responsible for the deacetylation of lysine residues on the N-terminal part of the core histones (H2A, H2B, H3 and H4). Histone deacetylation gives a tag for epigenetic repression and plays an important role in transcriptional regulation, cell cycle progression and developmental events.</text>
</comment>
<dbReference type="Ensembl" id="ENSANIT00000003963.1">
    <property type="protein sequence ID" value="ENSANIP00000003843.1"/>
    <property type="gene ID" value="ENSANIG00000001768.1"/>
</dbReference>
<evidence type="ECO:0000313" key="19">
    <source>
        <dbReference type="Proteomes" id="UP000694541"/>
    </source>
</evidence>
<dbReference type="AlphaFoldDB" id="A0A8B9M8D4"/>
<evidence type="ECO:0000256" key="6">
    <source>
        <dbReference type="ARBA" id="ARBA00022801"/>
    </source>
</evidence>
<keyword evidence="19" id="KW-1185">Reference proteome</keyword>
<dbReference type="InterPro" id="IPR046949">
    <property type="entry name" value="HDAC4/5/7/9"/>
</dbReference>
<comment type="catalytic activity">
    <reaction evidence="12">
        <text>N(6)-acetyl-L-lysyl-[histone] + H2O = L-lysyl-[histone] + acetate</text>
        <dbReference type="Rhea" id="RHEA:58196"/>
        <dbReference type="Rhea" id="RHEA-COMP:9845"/>
        <dbReference type="Rhea" id="RHEA-COMP:11338"/>
        <dbReference type="ChEBI" id="CHEBI:15377"/>
        <dbReference type="ChEBI" id="CHEBI:29969"/>
        <dbReference type="ChEBI" id="CHEBI:30089"/>
        <dbReference type="ChEBI" id="CHEBI:61930"/>
        <dbReference type="EC" id="3.5.1.98"/>
    </reaction>
</comment>
<feature type="compositionally biased region" description="Basic and acidic residues" evidence="15">
    <location>
        <begin position="415"/>
        <end position="433"/>
    </location>
</feature>
<evidence type="ECO:0000256" key="15">
    <source>
        <dbReference type="SAM" id="MobiDB-lite"/>
    </source>
</evidence>
<evidence type="ECO:0000256" key="12">
    <source>
        <dbReference type="PIRNR" id="PIRNR037911"/>
    </source>
</evidence>
<dbReference type="Pfam" id="PF12203">
    <property type="entry name" value="HDAC4_Gln"/>
    <property type="match status" value="1"/>
</dbReference>
<dbReference type="PIRSF" id="PIRSF037911">
    <property type="entry name" value="HDAC_II_euk"/>
    <property type="match status" value="1"/>
</dbReference>
<feature type="compositionally biased region" description="Low complexity" evidence="15">
    <location>
        <begin position="199"/>
        <end position="218"/>
    </location>
</feature>
<keyword evidence="4 12" id="KW-0678">Repressor</keyword>
<evidence type="ECO:0000259" key="16">
    <source>
        <dbReference type="Pfam" id="PF00850"/>
    </source>
</evidence>
<evidence type="ECO:0000256" key="11">
    <source>
        <dbReference type="ARBA" id="ARBA00023242"/>
    </source>
</evidence>
<evidence type="ECO:0000256" key="13">
    <source>
        <dbReference type="PIRSR" id="PIRSR037911-1"/>
    </source>
</evidence>
<dbReference type="GO" id="GO:0046872">
    <property type="term" value="F:metal ion binding"/>
    <property type="evidence" value="ECO:0007669"/>
    <property type="project" value="UniProtKB-KW"/>
</dbReference>
<dbReference type="InterPro" id="IPR023801">
    <property type="entry name" value="His_deacetylse_dom"/>
</dbReference>
<dbReference type="GO" id="GO:0005634">
    <property type="term" value="C:nucleus"/>
    <property type="evidence" value="ECO:0007669"/>
    <property type="project" value="UniProtKB-SubCell"/>
</dbReference>
<dbReference type="PANTHER" id="PTHR45364">
    <property type="entry name" value="HISTONE DEACETYLASE 9-RELATED"/>
    <property type="match status" value="1"/>
</dbReference>
<evidence type="ECO:0000259" key="17">
    <source>
        <dbReference type="Pfam" id="PF12203"/>
    </source>
</evidence>
<dbReference type="GO" id="GO:0000122">
    <property type="term" value="P:negative regulation of transcription by RNA polymerase II"/>
    <property type="evidence" value="ECO:0007669"/>
    <property type="project" value="InterPro"/>
</dbReference>
<feature type="domain" description="Histone deacetylase glutamine rich N-terminal" evidence="17">
    <location>
        <begin position="44"/>
        <end position="84"/>
    </location>
</feature>
<feature type="compositionally biased region" description="Basic and acidic residues" evidence="15">
    <location>
        <begin position="68"/>
        <end position="95"/>
    </location>
</feature>
<keyword evidence="9 12" id="KW-0805">Transcription regulation</keyword>
<evidence type="ECO:0000256" key="5">
    <source>
        <dbReference type="ARBA" id="ARBA00022723"/>
    </source>
</evidence>
<dbReference type="PANTHER" id="PTHR45364:SF13">
    <property type="entry name" value="HISTONE DEACETYLASE"/>
    <property type="match status" value="1"/>
</dbReference>
<evidence type="ECO:0000256" key="7">
    <source>
        <dbReference type="ARBA" id="ARBA00022833"/>
    </source>
</evidence>
<feature type="compositionally biased region" description="Basic and acidic residues" evidence="15">
    <location>
        <begin position="165"/>
        <end position="180"/>
    </location>
</feature>